<accession>A0A9C5ZK85</accession>
<gene>
    <name evidence="3" type="primary">LOC119645238</name>
</gene>
<name>A0A9C5ZK85_9MUSC</name>
<reference evidence="3" key="1">
    <citation type="submission" date="2025-08" db="UniProtKB">
        <authorList>
            <consortium name="RefSeq"/>
        </authorList>
    </citation>
    <scope>IDENTIFICATION</scope>
    <source>
        <tissue evidence="3">Whole body pupa</tissue>
    </source>
</reference>
<dbReference type="Proteomes" id="UP000092443">
    <property type="component" value="Unplaced"/>
</dbReference>
<protein>
    <submittedName>
        <fullName evidence="3">Uncharacterized protein LOC119645238</fullName>
    </submittedName>
</protein>
<dbReference type="RefSeq" id="XP_037901258.1">
    <property type="nucleotide sequence ID" value="XM_038045330.1"/>
</dbReference>
<proteinExistence type="predicted"/>
<dbReference type="AlphaFoldDB" id="A0A9C5ZK85"/>
<dbReference type="KEGG" id="gfs:119645238"/>
<feature type="region of interest" description="Disordered" evidence="1">
    <location>
        <begin position="163"/>
        <end position="185"/>
    </location>
</feature>
<evidence type="ECO:0000313" key="2">
    <source>
        <dbReference type="Proteomes" id="UP000092443"/>
    </source>
</evidence>
<sequence>MSAACIFSLKLNKLWKIRSSPLLFKKNITITRNYNTIKRDLFGPINPIEMKKLFQEALQKNSKEEATNLSPNFRMNSPLMTAYFPFIYKRIIGSEGGIIVPEVRSLSSIFFIQPPQKAFTSLLGENIYEKNDGNTNDIDFNEWFNVADTPMTFDFPEIRHDSVGGPENCPAASEETLIRKKNQKT</sequence>
<evidence type="ECO:0000313" key="3">
    <source>
        <dbReference type="RefSeq" id="XP_037901258.1"/>
    </source>
</evidence>
<evidence type="ECO:0000256" key="1">
    <source>
        <dbReference type="SAM" id="MobiDB-lite"/>
    </source>
</evidence>
<dbReference type="GeneID" id="119645238"/>
<keyword evidence="2" id="KW-1185">Reference proteome</keyword>
<organism evidence="2 3">
    <name type="scientific">Glossina fuscipes</name>
    <dbReference type="NCBI Taxonomy" id="7396"/>
    <lineage>
        <taxon>Eukaryota</taxon>
        <taxon>Metazoa</taxon>
        <taxon>Ecdysozoa</taxon>
        <taxon>Arthropoda</taxon>
        <taxon>Hexapoda</taxon>
        <taxon>Insecta</taxon>
        <taxon>Pterygota</taxon>
        <taxon>Neoptera</taxon>
        <taxon>Endopterygota</taxon>
        <taxon>Diptera</taxon>
        <taxon>Brachycera</taxon>
        <taxon>Muscomorpha</taxon>
        <taxon>Hippoboscoidea</taxon>
        <taxon>Glossinidae</taxon>
        <taxon>Glossina</taxon>
    </lineage>
</organism>